<keyword evidence="4 11" id="KW-1133">Transmembrane helix</keyword>
<feature type="transmembrane region" description="Helical" evidence="11">
    <location>
        <begin position="87"/>
        <end position="105"/>
    </location>
</feature>
<comment type="similarity">
    <text evidence="9">Belongs to the DHHC palmitoyltransferase family. ERF2/ZDHHC9 subfamily.</text>
</comment>
<dbReference type="GO" id="GO:0005794">
    <property type="term" value="C:Golgi apparatus"/>
    <property type="evidence" value="ECO:0007669"/>
    <property type="project" value="TreeGrafter"/>
</dbReference>
<keyword evidence="7" id="KW-0449">Lipoprotein</keyword>
<organism evidence="13 14">
    <name type="scientific">Eremothecium sinecaudum</name>
    <dbReference type="NCBI Taxonomy" id="45286"/>
    <lineage>
        <taxon>Eukaryota</taxon>
        <taxon>Fungi</taxon>
        <taxon>Dikarya</taxon>
        <taxon>Ascomycota</taxon>
        <taxon>Saccharomycotina</taxon>
        <taxon>Saccharomycetes</taxon>
        <taxon>Saccharomycetales</taxon>
        <taxon>Saccharomycetaceae</taxon>
        <taxon>Eremothecium</taxon>
    </lineage>
</organism>
<evidence type="ECO:0000256" key="11">
    <source>
        <dbReference type="RuleBase" id="RU079119"/>
    </source>
</evidence>
<feature type="transmembrane region" description="Helical" evidence="11">
    <location>
        <begin position="117"/>
        <end position="136"/>
    </location>
</feature>
<dbReference type="Pfam" id="PF01529">
    <property type="entry name" value="DHHC"/>
    <property type="match status" value="1"/>
</dbReference>
<dbReference type="InterPro" id="IPR039859">
    <property type="entry name" value="PFA4/ZDH16/20/ERF2-like"/>
</dbReference>
<dbReference type="EMBL" id="CP014242">
    <property type="protein sequence ID" value="AMD19034.1"/>
    <property type="molecule type" value="Genomic_DNA"/>
</dbReference>
<reference evidence="13 14" key="1">
    <citation type="submission" date="2016-01" db="EMBL/GenBank/DDBJ databases">
        <title>Genome sequence of the yeast Holleya sinecauda.</title>
        <authorList>
            <person name="Dietrich F.S."/>
        </authorList>
    </citation>
    <scope>NUCLEOTIDE SEQUENCE [LARGE SCALE GENOMIC DNA]</scope>
    <source>
        <strain evidence="13 14">ATCC 58844</strain>
    </source>
</reference>
<dbReference type="STRING" id="45286.A0A120K156"/>
<comment type="catalytic activity">
    <reaction evidence="10 11">
        <text>L-cysteinyl-[protein] + hexadecanoyl-CoA = S-hexadecanoyl-L-cysteinyl-[protein] + CoA</text>
        <dbReference type="Rhea" id="RHEA:36683"/>
        <dbReference type="Rhea" id="RHEA-COMP:10131"/>
        <dbReference type="Rhea" id="RHEA-COMP:11032"/>
        <dbReference type="ChEBI" id="CHEBI:29950"/>
        <dbReference type="ChEBI" id="CHEBI:57287"/>
        <dbReference type="ChEBI" id="CHEBI:57379"/>
        <dbReference type="ChEBI" id="CHEBI:74151"/>
        <dbReference type="EC" id="2.3.1.225"/>
    </reaction>
</comment>
<dbReference type="Proteomes" id="UP000243052">
    <property type="component" value="Chromosome ii"/>
</dbReference>
<evidence type="ECO:0000256" key="9">
    <source>
        <dbReference type="ARBA" id="ARBA00023463"/>
    </source>
</evidence>
<keyword evidence="5 11" id="KW-0472">Membrane</keyword>
<evidence type="ECO:0000256" key="3">
    <source>
        <dbReference type="ARBA" id="ARBA00022692"/>
    </source>
</evidence>
<dbReference type="PROSITE" id="PS50216">
    <property type="entry name" value="DHHC"/>
    <property type="match status" value="1"/>
</dbReference>
<accession>A0A120K156</accession>
<comment type="subcellular location">
    <subcellularLocation>
        <location evidence="1">Endoplasmic reticulum membrane</location>
        <topology evidence="1">Multi-pass membrane protein</topology>
    </subcellularLocation>
</comment>
<evidence type="ECO:0000313" key="13">
    <source>
        <dbReference type="EMBL" id="AMD19034.1"/>
    </source>
</evidence>
<dbReference type="GeneID" id="28722487"/>
<feature type="transmembrane region" description="Helical" evidence="11">
    <location>
        <begin position="263"/>
        <end position="285"/>
    </location>
</feature>
<dbReference type="EC" id="2.3.1.225" evidence="11"/>
<comment type="domain">
    <text evidence="11">The DHHC domain is required for palmitoyltransferase activity.</text>
</comment>
<evidence type="ECO:0000256" key="4">
    <source>
        <dbReference type="ARBA" id="ARBA00022989"/>
    </source>
</evidence>
<keyword evidence="2 11" id="KW-0808">Transferase</keyword>
<keyword evidence="14" id="KW-1185">Reference proteome</keyword>
<proteinExistence type="inferred from homology"/>
<evidence type="ECO:0000256" key="5">
    <source>
        <dbReference type="ARBA" id="ARBA00023136"/>
    </source>
</evidence>
<keyword evidence="8 11" id="KW-0012">Acyltransferase</keyword>
<evidence type="ECO:0000256" key="6">
    <source>
        <dbReference type="ARBA" id="ARBA00023139"/>
    </source>
</evidence>
<dbReference type="GO" id="GO:0006612">
    <property type="term" value="P:protein targeting to membrane"/>
    <property type="evidence" value="ECO:0007669"/>
    <property type="project" value="TreeGrafter"/>
</dbReference>
<dbReference type="OrthoDB" id="9909019at2759"/>
<evidence type="ECO:0000259" key="12">
    <source>
        <dbReference type="Pfam" id="PF01529"/>
    </source>
</evidence>
<evidence type="ECO:0000256" key="10">
    <source>
        <dbReference type="ARBA" id="ARBA00048048"/>
    </source>
</evidence>
<dbReference type="GO" id="GO:0005789">
    <property type="term" value="C:endoplasmic reticulum membrane"/>
    <property type="evidence" value="ECO:0007669"/>
    <property type="project" value="UniProtKB-SubCell"/>
</dbReference>
<feature type="transmembrane region" description="Helical" evidence="11">
    <location>
        <begin position="225"/>
        <end position="251"/>
    </location>
</feature>
<dbReference type="InterPro" id="IPR001594">
    <property type="entry name" value="Palmitoyltrfase_DHHC"/>
</dbReference>
<evidence type="ECO:0000256" key="1">
    <source>
        <dbReference type="ARBA" id="ARBA00004477"/>
    </source>
</evidence>
<keyword evidence="6" id="KW-0564">Palmitate</keyword>
<gene>
    <name evidence="13" type="ORF">AW171_hschr2843</name>
</gene>
<evidence type="ECO:0000256" key="8">
    <source>
        <dbReference type="ARBA" id="ARBA00023315"/>
    </source>
</evidence>
<name>A0A120K156_9SACH</name>
<dbReference type="PANTHER" id="PTHR22883:SF43">
    <property type="entry name" value="PALMITOYLTRANSFERASE APP"/>
    <property type="match status" value="1"/>
</dbReference>
<evidence type="ECO:0000313" key="14">
    <source>
        <dbReference type="Proteomes" id="UP000243052"/>
    </source>
</evidence>
<dbReference type="AlphaFoldDB" id="A0A120K156"/>
<feature type="domain" description="Palmitoyltransferase DHHC" evidence="12">
    <location>
        <begin position="182"/>
        <end position="299"/>
    </location>
</feature>
<sequence>MRQNDHLHFKLNRHYTPPVSQSSSIQASSLTSISESPWFQSFLRWVITIDHPSLSNDRHNYSSIAHLTNYIFFFGGHLRTVSNTKHLSLLVLLIVLCPMILFSIFEVRRLWRICLSARALVVLFYYSWILCFQSFLKTATSDPGLLPRNIHLPQLQNDFCIPNEYYNSIRLPSPVKNSPVTLKYCITCRIWRPLRASHCSTCNCCIMTFDHHCDWVNNCIGQRNYIHFLTFLFSAVICDIVLLAACSLCLANASSISGDPVSVILICYSCLAIWYPAILAVYHIFLTGTQQTTHEYLNSIGSGNPIFHKVVRADDHPFLTDSFVHNMVLQMCQKKGFSAMSTTKSHESGDWRFVDIPPPHSFEKI</sequence>
<evidence type="ECO:0000256" key="7">
    <source>
        <dbReference type="ARBA" id="ARBA00023288"/>
    </source>
</evidence>
<keyword evidence="3 11" id="KW-0812">Transmembrane</keyword>
<dbReference type="PANTHER" id="PTHR22883">
    <property type="entry name" value="ZINC FINGER DHHC DOMAIN CONTAINING PROTEIN"/>
    <property type="match status" value="1"/>
</dbReference>
<evidence type="ECO:0000256" key="2">
    <source>
        <dbReference type="ARBA" id="ARBA00022679"/>
    </source>
</evidence>
<dbReference type="GO" id="GO:0019706">
    <property type="term" value="F:protein-cysteine S-palmitoyltransferase activity"/>
    <property type="evidence" value="ECO:0007669"/>
    <property type="project" value="UniProtKB-EC"/>
</dbReference>
<dbReference type="RefSeq" id="XP_017986030.1">
    <property type="nucleotide sequence ID" value="XM_018130541.1"/>
</dbReference>
<protein>
    <recommendedName>
        <fullName evidence="11">Palmitoyltransferase</fullName>
        <ecNumber evidence="11">2.3.1.225</ecNumber>
    </recommendedName>
</protein>